<proteinExistence type="predicted"/>
<keyword evidence="2" id="KW-1185">Reference proteome</keyword>
<name>A0ABU9X469_9GAMM</name>
<organism evidence="1 2">
    <name type="scientific">Psychrobacter saeujeotis</name>
    <dbReference type="NCBI Taxonomy" id="3143436"/>
    <lineage>
        <taxon>Bacteria</taxon>
        <taxon>Pseudomonadati</taxon>
        <taxon>Pseudomonadota</taxon>
        <taxon>Gammaproteobacteria</taxon>
        <taxon>Moraxellales</taxon>
        <taxon>Moraxellaceae</taxon>
        <taxon>Psychrobacter</taxon>
    </lineage>
</organism>
<dbReference type="RefSeq" id="WP_345832116.1">
    <property type="nucleotide sequence ID" value="NZ_JBDGHN010000001.1"/>
</dbReference>
<protein>
    <submittedName>
        <fullName evidence="1">Uncharacterized protein</fullName>
    </submittedName>
</protein>
<dbReference type="EMBL" id="JBDGHN010000001">
    <property type="protein sequence ID" value="MEN2750008.1"/>
    <property type="molecule type" value="Genomic_DNA"/>
</dbReference>
<reference evidence="1 2" key="1">
    <citation type="submission" date="2024-05" db="EMBL/GenBank/DDBJ databases">
        <authorList>
            <person name="Kim H.-Y."/>
            <person name="Kim E."/>
            <person name="Cai Y."/>
            <person name="Yang S.-M."/>
            <person name="Lee W."/>
        </authorList>
    </citation>
    <scope>NUCLEOTIDE SEQUENCE [LARGE SCALE GENOMIC DNA]</scope>
    <source>
        <strain evidence="1 2">FBL11</strain>
    </source>
</reference>
<gene>
    <name evidence="1" type="ORF">AAIR29_00025</name>
</gene>
<evidence type="ECO:0000313" key="2">
    <source>
        <dbReference type="Proteomes" id="UP001461960"/>
    </source>
</evidence>
<accession>A0ABU9X469</accession>
<evidence type="ECO:0000313" key="1">
    <source>
        <dbReference type="EMBL" id="MEN2750008.1"/>
    </source>
</evidence>
<comment type="caution">
    <text evidence="1">The sequence shown here is derived from an EMBL/GenBank/DDBJ whole genome shotgun (WGS) entry which is preliminary data.</text>
</comment>
<dbReference type="Proteomes" id="UP001461960">
    <property type="component" value="Unassembled WGS sequence"/>
</dbReference>
<sequence>MATRSAHMKRVNTQRSAEVAAMIDFLSDLDNGTGGDYDGFYSFGIESSVQLRGQINSYRAGKIAKLLGKNLNKNHLKKFIKKDCYNYSMTAKDVVDFVNSNLEGFMKYWDFSKSVYVGSIK</sequence>